<dbReference type="Proteomes" id="UP001152797">
    <property type="component" value="Unassembled WGS sequence"/>
</dbReference>
<sequence>MTILQEAGNDMARAWNSLVKDMPQALEAARTYGSERCELDPQVLEEWEMRLGRIMKAATPTDVDIPVEAELCEAWQKFSKDPEKHIADWARFGAPLGMGARIPRKEKTSRAAKYPNDLALEYAQLVIKAFRTVLDLEWWRHRQSQSASELSQVKQNWAQSKERMAIKRPVDGKDMKQLRGAKKARREEENSFFIGGMRNPFKALKKMTILQEAGDDMARAWNSLVKDMPQALEAARTYGFERCELDPQVLEEWEMRLGRIMKAATPTDVDVKGKFQFRSPLKRNYVRSNGVFPPIDDDSGEGQLSTLETQLDSKNYRSVYDDREGAQGELDRLVNNGFAEIVPMAEIKQKFKTGTVSKLALITKVKPNGVVKHRLIIDLLRDTQELWQQHGGQPEGADWAMELVGADLSDAYCHFGVAPEELCHCLAPALQEDMVVVFKAMSFGFKGAPLIMGRLSAALTRQWQAMMQSQARVQTYMDDPLIVMCGSKADRESMLARLLYSAKAFGVNLSYEKGGDTRPKPGLVPVKRLELARRWLLAFLQQKEAWRCRKLPMQVVLPKYAITTDASPFGVGAILSVVDKEQDNLTPTVALAGKITKNVAAVLGVEFRQASGQAVLEAFAVLLVIRYWRATLRGSRLLLKADSTVALALSKKLSSSTATLNFIGAELNIVLEARLVASRGAMDVLLRRGRNSLGNLGNNPLSLGVVDHQRQEFGATVCIPGYTNLGNHGGSVKRAGEIDITHFLLHKLSRLGTSGQDSSHTKEKNSVSQVATGPQNGGQINHPARHGEESPASVVGGGQTKRVVGGEREREKRALKGIGGRLMALDRGRSGGLAEGSELMCGLVRQRDDKTTTRGSLTAPQAAVENNKKASVAKAIKIAKSPGFTRVLGSFRRRFHAASARASRDCKRSEVLKLAKEVAGETRVLPLSRATVEGVAAALKEAGMKAGTQYLTELKLLHVEAGFEIEAWLKRTMDQCSTRAVEVRVETWAADKVLTKSVRKGSPKNVGLMFLWAAVWMLREIEARNMKIRDVLRHDKEKWAAIWLPTSKGDQQGVGGQKNSELLRQEPVRHLLPMEFGDQGDDFGRSSVVLTYAEEVLQEKPMALPVKLDANVVDKLVDHVAKVEQEQAEPGPSIPEEQTMSLEKAFDKPRNLWVVTKGRGWKNRPRHLVTKASWQLPIKEWTTSCGWAFAQHSSEFYFLSSAQVDKLKCLKCEAKQKGATKVIDYAERGDFTIDVMMYDLPKDVQEVFHTTEPEGSRAGAETMTKQSGLGAIADFMNAEVDDYCFDSCGYSCNMHSGLSY</sequence>
<evidence type="ECO:0000256" key="5">
    <source>
        <dbReference type="SAM" id="MobiDB-lite"/>
    </source>
</evidence>
<evidence type="ECO:0000313" key="6">
    <source>
        <dbReference type="EMBL" id="CAI3973166.1"/>
    </source>
</evidence>
<dbReference type="InterPro" id="IPR016067">
    <property type="entry name" value="S-AdoMet_deCO2ase_core"/>
</dbReference>
<dbReference type="OrthoDB" id="6273764at2759"/>
<comment type="similarity">
    <text evidence="2">Belongs to the eukaryotic AdoMetDC family.</text>
</comment>
<evidence type="ECO:0000256" key="2">
    <source>
        <dbReference type="ARBA" id="ARBA00008466"/>
    </source>
</evidence>
<dbReference type="InterPro" id="IPR048283">
    <property type="entry name" value="AdoMetDC-like"/>
</dbReference>
<dbReference type="EMBL" id="CAMXCT020000057">
    <property type="protein sequence ID" value="CAL1126541.1"/>
    <property type="molecule type" value="Genomic_DNA"/>
</dbReference>
<keyword evidence="4" id="KW-0620">Polyamine biosynthesis</keyword>
<evidence type="ECO:0000313" key="8">
    <source>
        <dbReference type="Proteomes" id="UP001152797"/>
    </source>
</evidence>
<dbReference type="PANTHER" id="PTHR33050">
    <property type="entry name" value="REVERSE TRANSCRIPTASE DOMAIN-CONTAINING PROTEIN"/>
    <property type="match status" value="1"/>
</dbReference>
<dbReference type="Gene3D" id="3.30.70.270">
    <property type="match status" value="1"/>
</dbReference>
<dbReference type="SUPFAM" id="SSF56276">
    <property type="entry name" value="S-adenosylmethionine decarboxylase"/>
    <property type="match status" value="1"/>
</dbReference>
<dbReference type="SUPFAM" id="SSF56672">
    <property type="entry name" value="DNA/RNA polymerases"/>
    <property type="match status" value="1"/>
</dbReference>
<dbReference type="EMBL" id="CAMXCT010000057">
    <property type="protein sequence ID" value="CAI3973166.1"/>
    <property type="molecule type" value="Genomic_DNA"/>
</dbReference>
<evidence type="ECO:0000313" key="7">
    <source>
        <dbReference type="EMBL" id="CAL4760478.1"/>
    </source>
</evidence>
<comment type="caution">
    <text evidence="6">The sequence shown here is derived from an EMBL/GenBank/DDBJ whole genome shotgun (WGS) entry which is preliminary data.</text>
</comment>
<dbReference type="Gene3D" id="3.60.90.10">
    <property type="entry name" value="S-adenosylmethionine decarboxylase"/>
    <property type="match status" value="1"/>
</dbReference>
<dbReference type="Gene3D" id="3.10.10.10">
    <property type="entry name" value="HIV Type 1 Reverse Transcriptase, subunit A, domain 1"/>
    <property type="match status" value="1"/>
</dbReference>
<name>A0A9P1BK90_9DINO</name>
<gene>
    <name evidence="6" type="ORF">C1SCF055_LOCUS1689</name>
</gene>
<evidence type="ECO:0000256" key="4">
    <source>
        <dbReference type="ARBA" id="ARBA00023115"/>
    </source>
</evidence>
<dbReference type="Pfam" id="PF01536">
    <property type="entry name" value="SAM_decarbox"/>
    <property type="match status" value="1"/>
</dbReference>
<accession>A0A9P1BK90</accession>
<protein>
    <recommendedName>
        <fullName evidence="9">Reverse transcriptase domain-containing protein</fullName>
    </recommendedName>
</protein>
<reference evidence="7 8" key="2">
    <citation type="submission" date="2024-05" db="EMBL/GenBank/DDBJ databases">
        <authorList>
            <person name="Chen Y."/>
            <person name="Shah S."/>
            <person name="Dougan E. K."/>
            <person name="Thang M."/>
            <person name="Chan C."/>
        </authorList>
    </citation>
    <scope>NUCLEOTIDE SEQUENCE [LARGE SCALE GENOMIC DNA]</scope>
</reference>
<keyword evidence="3" id="KW-0745">Spermidine biosynthesis</keyword>
<dbReference type="GO" id="GO:0004014">
    <property type="term" value="F:adenosylmethionine decarboxylase activity"/>
    <property type="evidence" value="ECO:0007669"/>
    <property type="project" value="InterPro"/>
</dbReference>
<dbReference type="GO" id="GO:0008295">
    <property type="term" value="P:spermidine biosynthetic process"/>
    <property type="evidence" value="ECO:0007669"/>
    <property type="project" value="UniProtKB-KW"/>
</dbReference>
<organism evidence="6">
    <name type="scientific">Cladocopium goreaui</name>
    <dbReference type="NCBI Taxonomy" id="2562237"/>
    <lineage>
        <taxon>Eukaryota</taxon>
        <taxon>Sar</taxon>
        <taxon>Alveolata</taxon>
        <taxon>Dinophyceae</taxon>
        <taxon>Suessiales</taxon>
        <taxon>Symbiodiniaceae</taxon>
        <taxon>Cladocopium</taxon>
    </lineage>
</organism>
<feature type="non-terminal residue" evidence="6">
    <location>
        <position position="1300"/>
    </location>
</feature>
<comment type="pathway">
    <text evidence="1">Amine and polyamine biosynthesis; S-adenosylmethioninamine biosynthesis; S-adenosylmethioninamine from S-adenosyl-L-methionine: step 1/1.</text>
</comment>
<evidence type="ECO:0008006" key="9">
    <source>
        <dbReference type="Google" id="ProtNLM"/>
    </source>
</evidence>
<feature type="region of interest" description="Disordered" evidence="5">
    <location>
        <begin position="752"/>
        <end position="810"/>
    </location>
</feature>
<dbReference type="InterPro" id="IPR043128">
    <property type="entry name" value="Rev_trsase/Diguanyl_cyclase"/>
</dbReference>
<dbReference type="InterPro" id="IPR052055">
    <property type="entry name" value="Hepadnavirus_pol/RT"/>
</dbReference>
<evidence type="ECO:0000256" key="1">
    <source>
        <dbReference type="ARBA" id="ARBA00004911"/>
    </source>
</evidence>
<reference evidence="6" key="1">
    <citation type="submission" date="2022-10" db="EMBL/GenBank/DDBJ databases">
        <authorList>
            <person name="Chen Y."/>
            <person name="Dougan E. K."/>
            <person name="Chan C."/>
            <person name="Rhodes N."/>
            <person name="Thang M."/>
        </authorList>
    </citation>
    <scope>NUCLEOTIDE SEQUENCE</scope>
</reference>
<proteinExistence type="inferred from homology"/>
<dbReference type="EMBL" id="CAMXCT030000057">
    <property type="protein sequence ID" value="CAL4760478.1"/>
    <property type="molecule type" value="Genomic_DNA"/>
</dbReference>
<keyword evidence="8" id="KW-1185">Reference proteome</keyword>
<dbReference type="PANTHER" id="PTHR33050:SF7">
    <property type="entry name" value="RIBONUCLEASE H"/>
    <property type="match status" value="1"/>
</dbReference>
<feature type="compositionally biased region" description="Polar residues" evidence="5">
    <location>
        <begin position="766"/>
        <end position="779"/>
    </location>
</feature>
<evidence type="ECO:0000256" key="3">
    <source>
        <dbReference type="ARBA" id="ARBA00023066"/>
    </source>
</evidence>
<dbReference type="InterPro" id="IPR043502">
    <property type="entry name" value="DNA/RNA_pol_sf"/>
</dbReference>